<dbReference type="CDD" id="cd05271">
    <property type="entry name" value="NDUFA9_like_SDR_a"/>
    <property type="match status" value="1"/>
</dbReference>
<proteinExistence type="predicted"/>
<dbReference type="GO" id="GO:0044877">
    <property type="term" value="F:protein-containing complex binding"/>
    <property type="evidence" value="ECO:0007669"/>
    <property type="project" value="TreeGrafter"/>
</dbReference>
<name>A0A941W3M6_9BACT</name>
<dbReference type="AlphaFoldDB" id="A0A941W3M6"/>
<dbReference type="EMBL" id="JAANXD010000067">
    <property type="protein sequence ID" value="MBS1258547.1"/>
    <property type="molecule type" value="Genomic_DNA"/>
</dbReference>
<dbReference type="InterPro" id="IPR001509">
    <property type="entry name" value="Epimerase_deHydtase"/>
</dbReference>
<dbReference type="Pfam" id="PF01370">
    <property type="entry name" value="Epimerase"/>
    <property type="match status" value="1"/>
</dbReference>
<comment type="caution">
    <text evidence="2">The sequence shown here is derived from an EMBL/GenBank/DDBJ whole genome shotgun (WGS) entry which is preliminary data.</text>
</comment>
<dbReference type="Gene3D" id="3.40.50.720">
    <property type="entry name" value="NAD(P)-binding Rossmann-like Domain"/>
    <property type="match status" value="1"/>
</dbReference>
<accession>A0A941W3M6</accession>
<dbReference type="SUPFAM" id="SSF51735">
    <property type="entry name" value="NAD(P)-binding Rossmann-fold domains"/>
    <property type="match status" value="1"/>
</dbReference>
<dbReference type="PANTHER" id="PTHR12126:SF11">
    <property type="entry name" value="NADH DEHYDROGENASE [UBIQUINONE] 1 ALPHA SUBCOMPLEX SUBUNIT 9, MITOCHONDRIAL"/>
    <property type="match status" value="1"/>
</dbReference>
<organism evidence="2 3">
    <name type="scientific">Candidatus Scalindua arabica</name>
    <dbReference type="NCBI Taxonomy" id="1127984"/>
    <lineage>
        <taxon>Bacteria</taxon>
        <taxon>Pseudomonadati</taxon>
        <taxon>Planctomycetota</taxon>
        <taxon>Candidatus Brocadiia</taxon>
        <taxon>Candidatus Brocadiales</taxon>
        <taxon>Candidatus Scalinduaceae</taxon>
        <taxon>Candidatus Scalindua</taxon>
    </lineage>
</organism>
<evidence type="ECO:0000313" key="3">
    <source>
        <dbReference type="Proteomes" id="UP000722750"/>
    </source>
</evidence>
<dbReference type="InterPro" id="IPR051207">
    <property type="entry name" value="ComplexI_NDUFA9_subunit"/>
</dbReference>
<reference evidence="2" key="1">
    <citation type="journal article" date="2021" name="ISME J.">
        <title>Fine-scale metabolic discontinuity in a stratified prokaryote microbiome of a Red Sea deep halocline.</title>
        <authorList>
            <person name="Michoud G."/>
            <person name="Ngugi D.K."/>
            <person name="Barozzi A."/>
            <person name="Merlino G."/>
            <person name="Calleja M.L."/>
            <person name="Delgado-Huertas A."/>
            <person name="Moran X.A.G."/>
            <person name="Daffonchio D."/>
        </authorList>
    </citation>
    <scope>NUCLEOTIDE SEQUENCE</scope>
    <source>
        <strain evidence="2">SuakinDeep_MAG55_1</strain>
    </source>
</reference>
<feature type="domain" description="NAD-dependent epimerase/dehydratase" evidence="1">
    <location>
        <begin position="2"/>
        <end position="210"/>
    </location>
</feature>
<dbReference type="Proteomes" id="UP000722750">
    <property type="component" value="Unassembled WGS sequence"/>
</dbReference>
<protein>
    <recommendedName>
        <fullName evidence="1">NAD-dependent epimerase/dehydratase domain-containing protein</fullName>
    </recommendedName>
</protein>
<evidence type="ECO:0000313" key="2">
    <source>
        <dbReference type="EMBL" id="MBS1258547.1"/>
    </source>
</evidence>
<dbReference type="FunFam" id="3.40.50.720:FF:000702">
    <property type="entry name" value="NADH dehydrogenase (Ubiquinone)"/>
    <property type="match status" value="1"/>
</dbReference>
<gene>
    <name evidence="2" type="ORF">MAG551_01606</name>
</gene>
<dbReference type="PANTHER" id="PTHR12126">
    <property type="entry name" value="NADH-UBIQUINONE OXIDOREDUCTASE 39 KDA SUBUNIT-RELATED"/>
    <property type="match status" value="1"/>
</dbReference>
<sequence>MMLVTGGTGFVGRNIVRLLVEKGQKVRCLVRESSPRDVLDGLEVEFCTGDILVPDTLKEAFNGIDTVIHLVGIIKEIKGATFEKIHTEGTKNVLEAARNAEIKKYIHMSALGTRPDGISRYHKTKWQAEEAVRNSGLKYVILRPPIICGADDEFVNMFAKMIRQTFITRIVPVIGKGKSRMQPIYVGDVAHCFYEAAVNDNISDKTYEIGGPDAISFNEILDTIMKVLQKNRFKIHLPVAMFKPLAFLMEKTSSNPPLNRDQLIMLREDNVCDITEMKKVFKIQPKPFEDTIRTYL</sequence>
<evidence type="ECO:0000259" key="1">
    <source>
        <dbReference type="Pfam" id="PF01370"/>
    </source>
</evidence>
<dbReference type="InterPro" id="IPR036291">
    <property type="entry name" value="NAD(P)-bd_dom_sf"/>
</dbReference>